<keyword evidence="2" id="KW-1185">Reference proteome</keyword>
<gene>
    <name evidence="1" type="ORF">CLIB1444_01S04148</name>
</gene>
<evidence type="ECO:0000313" key="1">
    <source>
        <dbReference type="EMBL" id="CAH6718321.1"/>
    </source>
</evidence>
<protein>
    <submittedName>
        <fullName evidence="1">Mitochondrial distribution and morphology protein 31</fullName>
    </submittedName>
</protein>
<proteinExistence type="predicted"/>
<name>A0ACA9Y0M6_9ASCO</name>
<comment type="caution">
    <text evidence="1">The sequence shown here is derived from an EMBL/GenBank/DDBJ whole genome shotgun (WGS) entry which is preliminary data.</text>
</comment>
<organism evidence="1 2">
    <name type="scientific">[Candida] jaroonii</name>
    <dbReference type="NCBI Taxonomy" id="467808"/>
    <lineage>
        <taxon>Eukaryota</taxon>
        <taxon>Fungi</taxon>
        <taxon>Dikarya</taxon>
        <taxon>Ascomycota</taxon>
        <taxon>Saccharomycotina</taxon>
        <taxon>Pichiomycetes</taxon>
        <taxon>Debaryomycetaceae</taxon>
        <taxon>Yamadazyma</taxon>
    </lineage>
</organism>
<dbReference type="EMBL" id="CALSDN010000001">
    <property type="protein sequence ID" value="CAH6718321.1"/>
    <property type="molecule type" value="Genomic_DNA"/>
</dbReference>
<accession>A0ACA9Y0M6</accession>
<reference evidence="1" key="1">
    <citation type="submission" date="2022-06" db="EMBL/GenBank/DDBJ databases">
        <authorList>
            <person name="Legras J.-L."/>
            <person name="Devillers H."/>
            <person name="Grondin C."/>
        </authorList>
    </citation>
    <scope>NUCLEOTIDE SEQUENCE</scope>
    <source>
        <strain evidence="1">CLIB 1444</strain>
    </source>
</reference>
<sequence length="522" mass="60624">MLKLRPIFRNNLRLAPSRSRLSPQSLIIPRLLIRQYHPSFPRLNPPKITKEQLLKNANNWLSRLQIRFKWLLKKSNRPFNTDDYSAFFSWLVISNALLIFLGTTTFFSLVIFSVNTVFAQEFVARKFGEVITKNSSLSVVFENAIVPSWNNGKIQFKGVLVSRRPKISKKFVKNSKIDGKHLTDFKQQDEDEEYDDGNYTQYDISIQEINVTLSFRKWVNGKGIIDTMEMKGVRGVIDRTHVVWDVNDSPTNYKNIAQPGDFEIDNFKMSDLLVELKQPNNFRPFNVELYNCELNQLRKHWLFYDFLNATALNGAYDGSLFTIHKRQRFDEFKIDEDFKLQRLRIDGLNIDHLNTGLPGPLGWIDQGKVDMIGDLLIPNIPTQDYLTTLKSNFINNATRIADPKVELKLNIKLHNVKSIVPFQSSELSYINYALVKPIVAYINSNNTFIEIDNLIIKDLKDFEGSWTVYDCLLMDDISIEVYKNFANYVIDEESRLTRMKKVTFWSAQLLIQLLLFSIAGLT</sequence>
<dbReference type="Proteomes" id="UP001152531">
    <property type="component" value="Unassembled WGS sequence"/>
</dbReference>
<evidence type="ECO:0000313" key="2">
    <source>
        <dbReference type="Proteomes" id="UP001152531"/>
    </source>
</evidence>